<keyword evidence="2" id="KW-1185">Reference proteome</keyword>
<proteinExistence type="predicted"/>
<name>A0A6V8KHP6_9ACTN</name>
<comment type="caution">
    <text evidence="1">The sequence shown here is derived from an EMBL/GenBank/DDBJ whole genome shotgun (WGS) entry which is preliminary data.</text>
</comment>
<sequence length="58" mass="6289">MVLLTDPRPAAHPGDIVADLVADIVATTRRGTAVYSRNRFHAPWASTWPAGTSRASTW</sequence>
<evidence type="ECO:0000313" key="2">
    <source>
        <dbReference type="Proteomes" id="UP000482800"/>
    </source>
</evidence>
<dbReference type="EMBL" id="BLPF01000002">
    <property type="protein sequence ID" value="GFJ81991.1"/>
    <property type="molecule type" value="Genomic_DNA"/>
</dbReference>
<dbReference type="AlphaFoldDB" id="A0A6V8KHP6"/>
<reference evidence="1 2" key="1">
    <citation type="submission" date="2020-03" db="EMBL/GenBank/DDBJ databases">
        <title>Whole genome shotgun sequence of Phytohabitans houttuyneae NBRC 108639.</title>
        <authorList>
            <person name="Komaki H."/>
            <person name="Tamura T."/>
        </authorList>
    </citation>
    <scope>NUCLEOTIDE SEQUENCE [LARGE SCALE GENOMIC DNA]</scope>
    <source>
        <strain evidence="1 2">NBRC 108639</strain>
    </source>
</reference>
<accession>A0A6V8KHP6</accession>
<gene>
    <name evidence="1" type="ORF">Phou_061710</name>
</gene>
<evidence type="ECO:0000313" key="1">
    <source>
        <dbReference type="EMBL" id="GFJ81991.1"/>
    </source>
</evidence>
<dbReference type="Proteomes" id="UP000482800">
    <property type="component" value="Unassembled WGS sequence"/>
</dbReference>
<organism evidence="1 2">
    <name type="scientific">Phytohabitans houttuyneae</name>
    <dbReference type="NCBI Taxonomy" id="1076126"/>
    <lineage>
        <taxon>Bacteria</taxon>
        <taxon>Bacillati</taxon>
        <taxon>Actinomycetota</taxon>
        <taxon>Actinomycetes</taxon>
        <taxon>Micromonosporales</taxon>
        <taxon>Micromonosporaceae</taxon>
    </lineage>
</organism>
<reference evidence="1 2" key="2">
    <citation type="submission" date="2020-03" db="EMBL/GenBank/DDBJ databases">
        <authorList>
            <person name="Ichikawa N."/>
            <person name="Kimura A."/>
            <person name="Kitahashi Y."/>
            <person name="Uohara A."/>
        </authorList>
    </citation>
    <scope>NUCLEOTIDE SEQUENCE [LARGE SCALE GENOMIC DNA]</scope>
    <source>
        <strain evidence="1 2">NBRC 108639</strain>
    </source>
</reference>
<dbReference type="RefSeq" id="WP_218579264.1">
    <property type="nucleotide sequence ID" value="NZ_BLPF01000002.1"/>
</dbReference>
<protein>
    <submittedName>
        <fullName evidence="1">Uncharacterized protein</fullName>
    </submittedName>
</protein>